<reference evidence="7" key="1">
    <citation type="submission" date="2021-03" db="EMBL/GenBank/DDBJ databases">
        <authorList>
            <person name="Tran Van P."/>
        </authorList>
    </citation>
    <scope>NUCLEOTIDE SEQUENCE</scope>
</reference>
<evidence type="ECO:0000256" key="4">
    <source>
        <dbReference type="ARBA" id="ARBA00022989"/>
    </source>
</evidence>
<evidence type="ECO:0000313" key="8">
    <source>
        <dbReference type="Proteomes" id="UP001153148"/>
    </source>
</evidence>
<protein>
    <submittedName>
        <fullName evidence="7">Uncharacterized protein</fullName>
    </submittedName>
</protein>
<sequence length="117" mass="13893">MFANLYETKRDDEPILFDFRTWRLKDMCYSPSIPNFDVHYIDQIFENIIPCAIITPLDCFWEGSKLLGPDYPVNIPVLGSKVRWTNLNPFKLIEQIKGFNFMFPFDTLEDFMKRVSL</sequence>
<proteinExistence type="inferred from homology"/>
<dbReference type="EMBL" id="CAJPIN010060476">
    <property type="protein sequence ID" value="CAG2066900.1"/>
    <property type="molecule type" value="Genomic_DNA"/>
</dbReference>
<dbReference type="Proteomes" id="UP001153148">
    <property type="component" value="Unassembled WGS sequence"/>
</dbReference>
<dbReference type="PANTHER" id="PTHR46022">
    <property type="entry name" value="PROTEIN PATCHED"/>
    <property type="match status" value="1"/>
</dbReference>
<keyword evidence="5" id="KW-0472">Membrane</keyword>
<keyword evidence="4" id="KW-1133">Transmembrane helix</keyword>
<comment type="subcellular location">
    <subcellularLocation>
        <location evidence="1">Membrane</location>
        <topology evidence="1">Multi-pass membrane protein</topology>
    </subcellularLocation>
</comment>
<accession>A0ABN7PN41</accession>
<evidence type="ECO:0000256" key="1">
    <source>
        <dbReference type="ARBA" id="ARBA00004141"/>
    </source>
</evidence>
<keyword evidence="8" id="KW-1185">Reference proteome</keyword>
<organism evidence="7 8">
    <name type="scientific">Timema podura</name>
    <name type="common">Walking stick</name>
    <dbReference type="NCBI Taxonomy" id="61482"/>
    <lineage>
        <taxon>Eukaryota</taxon>
        <taxon>Metazoa</taxon>
        <taxon>Ecdysozoa</taxon>
        <taxon>Arthropoda</taxon>
        <taxon>Hexapoda</taxon>
        <taxon>Insecta</taxon>
        <taxon>Pterygota</taxon>
        <taxon>Neoptera</taxon>
        <taxon>Polyneoptera</taxon>
        <taxon>Phasmatodea</taxon>
        <taxon>Timematodea</taxon>
        <taxon>Timematoidea</taxon>
        <taxon>Timematidae</taxon>
        <taxon>Timema</taxon>
    </lineage>
</organism>
<gene>
    <name evidence="7" type="ORF">TPAB3V08_LOCUS13843</name>
</gene>
<comment type="similarity">
    <text evidence="2">Belongs to the patched family.</text>
</comment>
<evidence type="ECO:0000256" key="2">
    <source>
        <dbReference type="ARBA" id="ARBA00005585"/>
    </source>
</evidence>
<dbReference type="PANTHER" id="PTHR46022:SF1">
    <property type="entry name" value="PROTEIN PATCHED"/>
    <property type="match status" value="1"/>
</dbReference>
<evidence type="ECO:0000256" key="5">
    <source>
        <dbReference type="ARBA" id="ARBA00023136"/>
    </source>
</evidence>
<keyword evidence="3" id="KW-0812">Transmembrane</keyword>
<feature type="non-terminal residue" evidence="7">
    <location>
        <position position="117"/>
    </location>
</feature>
<keyword evidence="6" id="KW-0325">Glycoprotein</keyword>
<evidence type="ECO:0000313" key="7">
    <source>
        <dbReference type="EMBL" id="CAG2066900.1"/>
    </source>
</evidence>
<comment type="caution">
    <text evidence="7">The sequence shown here is derived from an EMBL/GenBank/DDBJ whole genome shotgun (WGS) entry which is preliminary data.</text>
</comment>
<evidence type="ECO:0000256" key="3">
    <source>
        <dbReference type="ARBA" id="ARBA00022692"/>
    </source>
</evidence>
<evidence type="ECO:0000256" key="6">
    <source>
        <dbReference type="ARBA" id="ARBA00023180"/>
    </source>
</evidence>
<name>A0ABN7PN41_TIMPD</name>